<organism evidence="7 8">
    <name type="scientific">Sesamum alatum</name>
    <dbReference type="NCBI Taxonomy" id="300844"/>
    <lineage>
        <taxon>Eukaryota</taxon>
        <taxon>Viridiplantae</taxon>
        <taxon>Streptophyta</taxon>
        <taxon>Embryophyta</taxon>
        <taxon>Tracheophyta</taxon>
        <taxon>Spermatophyta</taxon>
        <taxon>Magnoliopsida</taxon>
        <taxon>eudicotyledons</taxon>
        <taxon>Gunneridae</taxon>
        <taxon>Pentapetalae</taxon>
        <taxon>asterids</taxon>
        <taxon>lamiids</taxon>
        <taxon>Lamiales</taxon>
        <taxon>Pedaliaceae</taxon>
        <taxon>Sesamum</taxon>
    </lineage>
</organism>
<reference evidence="7" key="1">
    <citation type="submission" date="2020-06" db="EMBL/GenBank/DDBJ databases">
        <authorList>
            <person name="Li T."/>
            <person name="Hu X."/>
            <person name="Zhang T."/>
            <person name="Song X."/>
            <person name="Zhang H."/>
            <person name="Dai N."/>
            <person name="Sheng W."/>
            <person name="Hou X."/>
            <person name="Wei L."/>
        </authorList>
    </citation>
    <scope>NUCLEOTIDE SEQUENCE</scope>
    <source>
        <strain evidence="7">3651</strain>
        <tissue evidence="7">Leaf</tissue>
    </source>
</reference>
<dbReference type="GO" id="GO:0005840">
    <property type="term" value="C:ribosome"/>
    <property type="evidence" value="ECO:0007669"/>
    <property type="project" value="UniProtKB-KW"/>
</dbReference>
<dbReference type="GO" id="GO:1990904">
    <property type="term" value="C:ribonucleoprotein complex"/>
    <property type="evidence" value="ECO:0007669"/>
    <property type="project" value="UniProtKB-KW"/>
</dbReference>
<evidence type="ECO:0000256" key="3">
    <source>
        <dbReference type="ARBA" id="ARBA00023274"/>
    </source>
</evidence>
<dbReference type="GO" id="GO:0002181">
    <property type="term" value="P:cytoplasmic translation"/>
    <property type="evidence" value="ECO:0007669"/>
    <property type="project" value="TreeGrafter"/>
</dbReference>
<name>A0AAE1XV31_9LAMI</name>
<dbReference type="Proteomes" id="UP001293254">
    <property type="component" value="Unassembled WGS sequence"/>
</dbReference>
<dbReference type="FunFam" id="3.30.1360.210:FF:000002">
    <property type="entry name" value="60S ribosomal protein L22-2"/>
    <property type="match status" value="1"/>
</dbReference>
<reference evidence="7" key="2">
    <citation type="journal article" date="2024" name="Plant">
        <title>Genomic evolution and insights into agronomic trait innovations of Sesamum species.</title>
        <authorList>
            <person name="Miao H."/>
            <person name="Wang L."/>
            <person name="Qu L."/>
            <person name="Liu H."/>
            <person name="Sun Y."/>
            <person name="Le M."/>
            <person name="Wang Q."/>
            <person name="Wei S."/>
            <person name="Zheng Y."/>
            <person name="Lin W."/>
            <person name="Duan Y."/>
            <person name="Cao H."/>
            <person name="Xiong S."/>
            <person name="Wang X."/>
            <person name="Wei L."/>
            <person name="Li C."/>
            <person name="Ma Q."/>
            <person name="Ju M."/>
            <person name="Zhao R."/>
            <person name="Li G."/>
            <person name="Mu C."/>
            <person name="Tian Q."/>
            <person name="Mei H."/>
            <person name="Zhang T."/>
            <person name="Gao T."/>
            <person name="Zhang H."/>
        </authorList>
    </citation>
    <scope>NUCLEOTIDE SEQUENCE</scope>
    <source>
        <strain evidence="7">3651</strain>
    </source>
</reference>
<evidence type="ECO:0000256" key="4">
    <source>
        <dbReference type="ARBA" id="ARBA00040613"/>
    </source>
</evidence>
<comment type="similarity">
    <text evidence="1">Belongs to the eukaryotic ribosomal protein eL22 family.</text>
</comment>
<feature type="compositionally biased region" description="Polar residues" evidence="6">
    <location>
        <begin position="12"/>
        <end position="39"/>
    </location>
</feature>
<dbReference type="Pfam" id="PF01776">
    <property type="entry name" value="Ribosomal_L22e"/>
    <property type="match status" value="1"/>
</dbReference>
<dbReference type="EMBL" id="JACGWO010000009">
    <property type="protein sequence ID" value="KAK4418126.1"/>
    <property type="molecule type" value="Genomic_DNA"/>
</dbReference>
<dbReference type="InterPro" id="IPR038526">
    <property type="entry name" value="Ribosomal_eL22_sf"/>
</dbReference>
<evidence type="ECO:0000256" key="6">
    <source>
        <dbReference type="SAM" id="MobiDB-lite"/>
    </source>
</evidence>
<evidence type="ECO:0000256" key="2">
    <source>
        <dbReference type="ARBA" id="ARBA00022980"/>
    </source>
</evidence>
<evidence type="ECO:0000256" key="5">
    <source>
        <dbReference type="ARBA" id="ARBA00041214"/>
    </source>
</evidence>
<protein>
    <recommendedName>
        <fullName evidence="4">Large ribosomal subunit protein eL22</fullName>
    </recommendedName>
    <alternativeName>
        <fullName evidence="5">60S ribosomal protein L22</fullName>
    </alternativeName>
</protein>
<accession>A0AAE1XV31</accession>
<evidence type="ECO:0000256" key="1">
    <source>
        <dbReference type="ARBA" id="ARBA00007817"/>
    </source>
</evidence>
<dbReference type="PANTHER" id="PTHR10064:SF0">
    <property type="entry name" value="FI24544P1-RELATED"/>
    <property type="match status" value="1"/>
</dbReference>
<dbReference type="Gene3D" id="3.30.1360.210">
    <property type="match status" value="1"/>
</dbReference>
<gene>
    <name evidence="7" type="ORF">Salat_2225300</name>
</gene>
<feature type="region of interest" description="Disordered" evidence="6">
    <location>
        <begin position="1"/>
        <end position="55"/>
    </location>
</feature>
<keyword evidence="8" id="KW-1185">Reference proteome</keyword>
<keyword evidence="3" id="KW-0687">Ribonucleoprotein</keyword>
<sequence>MRDHVKLHVSAASDSSQKSGTPGSTSTREQKQNPRTTLPSHIYSPFTLSPHSRPSISISKKAAKMSKGAAAAGAKGGKKKGASFVIDCSKPVEDKIMEIASLEKFLQERIKVGGKAGALGDSVTVTREKNKITVTADSAFSKRYLKYLTKKYLKKHNVRDWLRVIASNKDRNVYELRYFNIAEQEGEEED</sequence>
<proteinExistence type="inferred from homology"/>
<dbReference type="AlphaFoldDB" id="A0AAE1XV31"/>
<evidence type="ECO:0000313" key="7">
    <source>
        <dbReference type="EMBL" id="KAK4418126.1"/>
    </source>
</evidence>
<comment type="caution">
    <text evidence="7">The sequence shown here is derived from an EMBL/GenBank/DDBJ whole genome shotgun (WGS) entry which is preliminary data.</text>
</comment>
<evidence type="ECO:0000313" key="8">
    <source>
        <dbReference type="Proteomes" id="UP001293254"/>
    </source>
</evidence>
<dbReference type="GO" id="GO:0003723">
    <property type="term" value="F:RNA binding"/>
    <property type="evidence" value="ECO:0007669"/>
    <property type="project" value="TreeGrafter"/>
</dbReference>
<dbReference type="PANTHER" id="PTHR10064">
    <property type="entry name" value="60S RIBOSOMAL PROTEIN L22"/>
    <property type="match status" value="1"/>
</dbReference>
<dbReference type="GO" id="GO:0003735">
    <property type="term" value="F:structural constituent of ribosome"/>
    <property type="evidence" value="ECO:0007669"/>
    <property type="project" value="InterPro"/>
</dbReference>
<keyword evidence="2 7" id="KW-0689">Ribosomal protein</keyword>
<dbReference type="InterPro" id="IPR002671">
    <property type="entry name" value="Ribosomal_eL22"/>
</dbReference>